<evidence type="ECO:0000313" key="1">
    <source>
        <dbReference type="EMBL" id="KAH0555808.1"/>
    </source>
</evidence>
<accession>A0A9P8IE12</accession>
<evidence type="ECO:0000313" key="2">
    <source>
        <dbReference type="Proteomes" id="UP000750711"/>
    </source>
</evidence>
<protein>
    <submittedName>
        <fullName evidence="1">Uncharacterized protein</fullName>
    </submittedName>
</protein>
<dbReference type="EMBL" id="JAGHQM010001346">
    <property type="protein sequence ID" value="KAH0555808.1"/>
    <property type="molecule type" value="Genomic_DNA"/>
</dbReference>
<proteinExistence type="predicted"/>
<organism evidence="1 2">
    <name type="scientific">Trichoglossum hirsutum</name>
    <dbReference type="NCBI Taxonomy" id="265104"/>
    <lineage>
        <taxon>Eukaryota</taxon>
        <taxon>Fungi</taxon>
        <taxon>Dikarya</taxon>
        <taxon>Ascomycota</taxon>
        <taxon>Pezizomycotina</taxon>
        <taxon>Geoglossomycetes</taxon>
        <taxon>Geoglossales</taxon>
        <taxon>Geoglossaceae</taxon>
        <taxon>Trichoglossum</taxon>
    </lineage>
</organism>
<reference evidence="1" key="1">
    <citation type="submission" date="2021-03" db="EMBL/GenBank/DDBJ databases">
        <title>Comparative genomics and phylogenomic investigation of the class Geoglossomycetes provide insights into ecological specialization and systematics.</title>
        <authorList>
            <person name="Melie T."/>
            <person name="Pirro S."/>
            <person name="Miller A.N."/>
            <person name="Quandt A."/>
        </authorList>
    </citation>
    <scope>NUCLEOTIDE SEQUENCE</scope>
    <source>
        <strain evidence="1">CAQ_001_2017</strain>
    </source>
</reference>
<comment type="caution">
    <text evidence="1">The sequence shown here is derived from an EMBL/GenBank/DDBJ whole genome shotgun (WGS) entry which is preliminary data.</text>
</comment>
<sequence>MQLSDSLPADHLDIPGLRDTAVCCSGGSIREHERQGTGALSRHRRFLQAPAAPPGTGCSTRHRRHSILATLFENTASGSKSRVGDKMLKDEFQNTCDAILMDGLDLELVHEDQDTEYLVRHGVKRGTARRFMRDIGPWAKRYKLDTEDFGSVA</sequence>
<dbReference type="Proteomes" id="UP000750711">
    <property type="component" value="Unassembled WGS sequence"/>
</dbReference>
<gene>
    <name evidence="1" type="ORF">GP486_006244</name>
</gene>
<dbReference type="AlphaFoldDB" id="A0A9P8IE12"/>
<keyword evidence="2" id="KW-1185">Reference proteome</keyword>
<name>A0A9P8IE12_9PEZI</name>